<reference evidence="1" key="1">
    <citation type="submission" date="2021-10" db="EMBL/GenBank/DDBJ databases">
        <title>Psilocybe cubensis genome.</title>
        <authorList>
            <person name="Mckernan K.J."/>
            <person name="Crawford S."/>
            <person name="Trippe A."/>
            <person name="Kane L.T."/>
            <person name="Mclaughlin S."/>
        </authorList>
    </citation>
    <scope>NUCLEOTIDE SEQUENCE</scope>
    <source>
        <strain evidence="1">MGC-MH-2018</strain>
    </source>
</reference>
<protein>
    <submittedName>
        <fullName evidence="1">Peptidase S41 family protein ustP</fullName>
    </submittedName>
</protein>
<keyword evidence="2" id="KW-1185">Reference proteome</keyword>
<organism evidence="1 2">
    <name type="scientific">Psilocybe cubensis</name>
    <name type="common">Psychedelic mushroom</name>
    <name type="synonym">Stropharia cubensis</name>
    <dbReference type="NCBI Taxonomy" id="181762"/>
    <lineage>
        <taxon>Eukaryota</taxon>
        <taxon>Fungi</taxon>
        <taxon>Dikarya</taxon>
        <taxon>Basidiomycota</taxon>
        <taxon>Agaricomycotina</taxon>
        <taxon>Agaricomycetes</taxon>
        <taxon>Agaricomycetidae</taxon>
        <taxon>Agaricales</taxon>
        <taxon>Agaricineae</taxon>
        <taxon>Strophariaceae</taxon>
        <taxon>Psilocybe</taxon>
    </lineage>
</organism>
<dbReference type="Proteomes" id="UP000664032">
    <property type="component" value="Unassembled WGS sequence"/>
</dbReference>
<name>A0ACB8GHD0_PSICU</name>
<evidence type="ECO:0000313" key="1">
    <source>
        <dbReference type="EMBL" id="KAH9474812.1"/>
    </source>
</evidence>
<evidence type="ECO:0000313" key="2">
    <source>
        <dbReference type="Proteomes" id="UP000664032"/>
    </source>
</evidence>
<proteinExistence type="predicted"/>
<comment type="caution">
    <text evidence="1">The sequence shown here is derived from an EMBL/GenBank/DDBJ whole genome shotgun (WGS) entry which is preliminary data.</text>
</comment>
<dbReference type="EMBL" id="JAFIQS020000013">
    <property type="protein sequence ID" value="KAH9474812.1"/>
    <property type="molecule type" value="Genomic_DNA"/>
</dbReference>
<gene>
    <name evidence="1" type="ORF">JR316_0013277</name>
</gene>
<sequence>MVSFELRRLVGLLVVAYPLLTSAAPPPPPPPPSPPSPPSPPAPPHPPAAADPCAKIAGLTFVPPADALACYKAFPFNETLRDNVMTNMERVFDFFTFEDFYLNSPPPFQESTNNIRATLAKIGSTKFATDYDFNKALYDFTTQLNDGHTRYFPACYNAFQNILPAPVVSLEEDGVQNLFVAPDSVEFISLLGTNYTGFFDKINFDWKRLAGAKIVEIEGQNPYDYVDLIARTVSGNYLDHGVRVNSVFTSYRISGGVFGQRIGDLAGPLDVTRTSLNMKLITVNSTKVESVEIPYLADFIGVDFTDKESFWANNCAADDSTNGVDVRGQVSNGPIKKSLRKQPKADIIDGRQSRAINLPDPFLPTAPPLDGSDDAIKTFVLPDGKTGVMFVGTFSPNDFDQFQLDTVSSVNALKKAGVTQLIIDLTGNGGGFVCLGQFLHQFLAGSQIGYPGFESTQRANPLAQKIVAAHVALGNNSIQELFYNPTQWAFLNDTIMPVTFDYNNPSAPFVVNGKSDPTSQRFHDTCTESFSQAIPETPPFDLSLLIHCATYSKVAIVSNGNCASTCAMFSTLMFERHNTKIAVFGGKPGENVEFKGMAGNQVLEWADLDTEIKSVGLKDDPLAPPDLLVNSNFRHNWRTAWSFLDETRPIAYVSELPLLRFPYTKDTYNNPQNLWTFAATKLFT</sequence>
<accession>A0ACB8GHD0</accession>